<comment type="caution">
    <text evidence="8">The sequence shown here is derived from an EMBL/GenBank/DDBJ whole genome shotgun (WGS) entry which is preliminary data.</text>
</comment>
<dbReference type="AlphaFoldDB" id="A0A0F9MK18"/>
<dbReference type="InterPro" id="IPR011006">
    <property type="entry name" value="CheY-like_superfamily"/>
</dbReference>
<dbReference type="SUPFAM" id="SSF52172">
    <property type="entry name" value="CheY-like"/>
    <property type="match status" value="1"/>
</dbReference>
<dbReference type="PRINTS" id="PR01590">
    <property type="entry name" value="HTHFIS"/>
</dbReference>
<dbReference type="GO" id="GO:0006355">
    <property type="term" value="P:regulation of DNA-templated transcription"/>
    <property type="evidence" value="ECO:0007669"/>
    <property type="project" value="InterPro"/>
</dbReference>
<dbReference type="GO" id="GO:0043565">
    <property type="term" value="F:sequence-specific DNA binding"/>
    <property type="evidence" value="ECO:0007669"/>
    <property type="project" value="InterPro"/>
</dbReference>
<feature type="domain" description="Sigma-54 factor interaction" evidence="6">
    <location>
        <begin position="144"/>
        <end position="372"/>
    </location>
</feature>
<dbReference type="InterPro" id="IPR009057">
    <property type="entry name" value="Homeodomain-like_sf"/>
</dbReference>
<dbReference type="GO" id="GO:0005524">
    <property type="term" value="F:ATP binding"/>
    <property type="evidence" value="ECO:0007669"/>
    <property type="project" value="UniProtKB-KW"/>
</dbReference>
<dbReference type="Pfam" id="PF25601">
    <property type="entry name" value="AAA_lid_14"/>
    <property type="match status" value="1"/>
</dbReference>
<evidence type="ECO:0000256" key="4">
    <source>
        <dbReference type="ARBA" id="ARBA00023125"/>
    </source>
</evidence>
<reference evidence="8" key="1">
    <citation type="journal article" date="2015" name="Nature">
        <title>Complex archaea that bridge the gap between prokaryotes and eukaryotes.</title>
        <authorList>
            <person name="Spang A."/>
            <person name="Saw J.H."/>
            <person name="Jorgensen S.L."/>
            <person name="Zaremba-Niedzwiedzka K."/>
            <person name="Martijn J."/>
            <person name="Lind A.E."/>
            <person name="van Eijk R."/>
            <person name="Schleper C."/>
            <person name="Guy L."/>
            <person name="Ettema T.J."/>
        </authorList>
    </citation>
    <scope>NUCLEOTIDE SEQUENCE</scope>
</reference>
<evidence type="ECO:0000256" key="5">
    <source>
        <dbReference type="ARBA" id="ARBA00023163"/>
    </source>
</evidence>
<dbReference type="InterPro" id="IPR003593">
    <property type="entry name" value="AAA+_ATPase"/>
</dbReference>
<accession>A0A0F9MK18</accession>
<organism evidence="8">
    <name type="scientific">marine sediment metagenome</name>
    <dbReference type="NCBI Taxonomy" id="412755"/>
    <lineage>
        <taxon>unclassified sequences</taxon>
        <taxon>metagenomes</taxon>
        <taxon>ecological metagenomes</taxon>
    </lineage>
</organism>
<dbReference type="SMART" id="SM00448">
    <property type="entry name" value="REC"/>
    <property type="match status" value="1"/>
</dbReference>
<dbReference type="InterPro" id="IPR025943">
    <property type="entry name" value="Sigma_54_int_dom_ATP-bd_2"/>
</dbReference>
<dbReference type="PANTHER" id="PTHR32071:SF57">
    <property type="entry name" value="C4-DICARBOXYLATE TRANSPORT TRANSCRIPTIONAL REGULATORY PROTEIN DCTD"/>
    <property type="match status" value="1"/>
</dbReference>
<sequence length="448" mass="50182">MERVPAILVAEDDESLSAEIENTLVSAGYNVTAVDSMSAGIQAIKSQRFDVIVTETILPGTGDSCALEDFGSASDAVMIVITESVTIKEAVKAIRMGALDYIIKPFLKDEFLLTIGKALDFKRLRQENIRLRRDITDYFNQPNIVGESDAMLNVFSVIERVAATDSTVMILGESGTGKELVAMTTHYQSARAEKPLIRFNCAALPESLIESELFGYEKGAFTGAMKLKLGRFEQANEGTIFLDEVGDLPISTQIKLLRVLQERHFERLGGTETIMVDVRVIAATNKDLHEEVEAGRFREDLFFRLNVIPITVPPLRERKEDIPLLIEYFLGKYEDKTARVMHFSKKAMDALIGYDFPGNVRELENIIERCATLSVSDIIEERDLPRLISKRALKEPYLPLSAVLSHAEKDYIINVLKHTNGSRVKAAEKLGISRKSLWQKMKGYNIEI</sequence>
<proteinExistence type="predicted"/>
<dbReference type="InterPro" id="IPR002078">
    <property type="entry name" value="Sigma_54_int"/>
</dbReference>
<feature type="domain" description="Response regulatory" evidence="7">
    <location>
        <begin position="6"/>
        <end position="119"/>
    </location>
</feature>
<evidence type="ECO:0000313" key="8">
    <source>
        <dbReference type="EMBL" id="KKN06074.1"/>
    </source>
</evidence>
<evidence type="ECO:0000259" key="6">
    <source>
        <dbReference type="PROSITE" id="PS50045"/>
    </source>
</evidence>
<dbReference type="Pfam" id="PF00072">
    <property type="entry name" value="Response_reg"/>
    <property type="match status" value="1"/>
</dbReference>
<dbReference type="GO" id="GO:0000160">
    <property type="term" value="P:phosphorelay signal transduction system"/>
    <property type="evidence" value="ECO:0007669"/>
    <property type="project" value="InterPro"/>
</dbReference>
<dbReference type="CDD" id="cd00009">
    <property type="entry name" value="AAA"/>
    <property type="match status" value="1"/>
</dbReference>
<dbReference type="PROSITE" id="PS00676">
    <property type="entry name" value="SIGMA54_INTERACT_2"/>
    <property type="match status" value="1"/>
</dbReference>
<keyword evidence="3" id="KW-0805">Transcription regulation</keyword>
<dbReference type="Pfam" id="PF00158">
    <property type="entry name" value="Sigma54_activat"/>
    <property type="match status" value="1"/>
</dbReference>
<protein>
    <recommendedName>
        <fullName evidence="9">Sigma-54 factor interaction domain-containing protein</fullName>
    </recommendedName>
</protein>
<keyword evidence="5" id="KW-0804">Transcription</keyword>
<evidence type="ECO:0000256" key="1">
    <source>
        <dbReference type="ARBA" id="ARBA00022741"/>
    </source>
</evidence>
<dbReference type="PROSITE" id="PS50045">
    <property type="entry name" value="SIGMA54_INTERACT_4"/>
    <property type="match status" value="1"/>
</dbReference>
<dbReference type="PROSITE" id="PS00688">
    <property type="entry name" value="SIGMA54_INTERACT_3"/>
    <property type="match status" value="1"/>
</dbReference>
<dbReference type="InterPro" id="IPR027417">
    <property type="entry name" value="P-loop_NTPase"/>
</dbReference>
<dbReference type="PANTHER" id="PTHR32071">
    <property type="entry name" value="TRANSCRIPTIONAL REGULATORY PROTEIN"/>
    <property type="match status" value="1"/>
</dbReference>
<evidence type="ECO:0008006" key="9">
    <source>
        <dbReference type="Google" id="ProtNLM"/>
    </source>
</evidence>
<dbReference type="InterPro" id="IPR001789">
    <property type="entry name" value="Sig_transdc_resp-reg_receiver"/>
</dbReference>
<name>A0A0F9MK18_9ZZZZ</name>
<dbReference type="PROSITE" id="PS00675">
    <property type="entry name" value="SIGMA54_INTERACT_1"/>
    <property type="match status" value="1"/>
</dbReference>
<evidence type="ECO:0000256" key="3">
    <source>
        <dbReference type="ARBA" id="ARBA00023015"/>
    </source>
</evidence>
<gene>
    <name evidence="8" type="ORF">LCGC14_1080980</name>
</gene>
<dbReference type="InterPro" id="IPR025662">
    <property type="entry name" value="Sigma_54_int_dom_ATP-bd_1"/>
</dbReference>
<dbReference type="InterPro" id="IPR058031">
    <property type="entry name" value="AAA_lid_NorR"/>
</dbReference>
<evidence type="ECO:0000256" key="2">
    <source>
        <dbReference type="ARBA" id="ARBA00022840"/>
    </source>
</evidence>
<dbReference type="InterPro" id="IPR002197">
    <property type="entry name" value="HTH_Fis"/>
</dbReference>
<dbReference type="Pfam" id="PF02954">
    <property type="entry name" value="HTH_8"/>
    <property type="match status" value="1"/>
</dbReference>
<keyword evidence="1" id="KW-0547">Nucleotide-binding</keyword>
<evidence type="ECO:0000259" key="7">
    <source>
        <dbReference type="PROSITE" id="PS50110"/>
    </source>
</evidence>
<keyword evidence="4" id="KW-0238">DNA-binding</keyword>
<dbReference type="Gene3D" id="3.40.50.300">
    <property type="entry name" value="P-loop containing nucleotide triphosphate hydrolases"/>
    <property type="match status" value="1"/>
</dbReference>
<dbReference type="PROSITE" id="PS50110">
    <property type="entry name" value="RESPONSE_REGULATORY"/>
    <property type="match status" value="1"/>
</dbReference>
<dbReference type="FunFam" id="3.40.50.300:FF:000006">
    <property type="entry name" value="DNA-binding transcriptional regulator NtrC"/>
    <property type="match status" value="1"/>
</dbReference>
<dbReference type="Gene3D" id="3.40.50.2300">
    <property type="match status" value="1"/>
</dbReference>
<dbReference type="Gene3D" id="1.10.10.60">
    <property type="entry name" value="Homeodomain-like"/>
    <property type="match status" value="1"/>
</dbReference>
<dbReference type="InterPro" id="IPR025944">
    <property type="entry name" value="Sigma_54_int_dom_CS"/>
</dbReference>
<dbReference type="SUPFAM" id="SSF46689">
    <property type="entry name" value="Homeodomain-like"/>
    <property type="match status" value="1"/>
</dbReference>
<dbReference type="SUPFAM" id="SSF52540">
    <property type="entry name" value="P-loop containing nucleoside triphosphate hydrolases"/>
    <property type="match status" value="1"/>
</dbReference>
<dbReference type="SMART" id="SM00382">
    <property type="entry name" value="AAA"/>
    <property type="match status" value="1"/>
</dbReference>
<dbReference type="Gene3D" id="1.10.8.60">
    <property type="match status" value="1"/>
</dbReference>
<dbReference type="EMBL" id="LAZR01004731">
    <property type="protein sequence ID" value="KKN06074.1"/>
    <property type="molecule type" value="Genomic_DNA"/>
</dbReference>
<keyword evidence="2" id="KW-0067">ATP-binding</keyword>